<evidence type="ECO:0000259" key="6">
    <source>
        <dbReference type="Pfam" id="PF00892"/>
    </source>
</evidence>
<feature type="transmembrane region" description="Helical" evidence="5">
    <location>
        <begin position="61"/>
        <end position="82"/>
    </location>
</feature>
<dbReference type="Pfam" id="PF00892">
    <property type="entry name" value="EamA"/>
    <property type="match status" value="2"/>
</dbReference>
<feature type="transmembrane region" description="Helical" evidence="5">
    <location>
        <begin position="88"/>
        <end position="108"/>
    </location>
</feature>
<reference evidence="8" key="1">
    <citation type="submission" date="2018-08" db="EMBL/GenBank/DDBJ databases">
        <authorList>
            <person name="Im W.T."/>
        </authorList>
    </citation>
    <scope>NUCLEOTIDE SEQUENCE [LARGE SCALE GENOMIC DNA]</scope>
    <source>
        <strain evidence="8">LA-28</strain>
    </source>
</reference>
<evidence type="ECO:0000256" key="1">
    <source>
        <dbReference type="ARBA" id="ARBA00004141"/>
    </source>
</evidence>
<feature type="domain" description="EamA" evidence="6">
    <location>
        <begin position="142"/>
        <end position="283"/>
    </location>
</feature>
<feature type="transmembrane region" description="Helical" evidence="5">
    <location>
        <begin position="30"/>
        <end position="49"/>
    </location>
</feature>
<dbReference type="Proteomes" id="UP000262379">
    <property type="component" value="Unassembled WGS sequence"/>
</dbReference>
<keyword evidence="2 5" id="KW-0812">Transmembrane</keyword>
<organism evidence="7 8">
    <name type="scientific">Mesorhizobium denitrificans</name>
    <dbReference type="NCBI Taxonomy" id="2294114"/>
    <lineage>
        <taxon>Bacteria</taxon>
        <taxon>Pseudomonadati</taxon>
        <taxon>Pseudomonadota</taxon>
        <taxon>Alphaproteobacteria</taxon>
        <taxon>Hyphomicrobiales</taxon>
        <taxon>Phyllobacteriaceae</taxon>
        <taxon>Mesorhizobium</taxon>
    </lineage>
</organism>
<accession>A0A371XCV0</accession>
<dbReference type="GO" id="GO:0016020">
    <property type="term" value="C:membrane"/>
    <property type="evidence" value="ECO:0007669"/>
    <property type="project" value="UniProtKB-SubCell"/>
</dbReference>
<keyword evidence="8" id="KW-1185">Reference proteome</keyword>
<dbReference type="SUPFAM" id="SSF103481">
    <property type="entry name" value="Multidrug resistance efflux transporter EmrE"/>
    <property type="match status" value="2"/>
</dbReference>
<evidence type="ECO:0000313" key="8">
    <source>
        <dbReference type="Proteomes" id="UP000262379"/>
    </source>
</evidence>
<proteinExistence type="predicted"/>
<feature type="domain" description="EamA" evidence="6">
    <location>
        <begin position="6"/>
        <end position="130"/>
    </location>
</feature>
<feature type="transmembrane region" description="Helical" evidence="5">
    <location>
        <begin position="267"/>
        <end position="286"/>
    </location>
</feature>
<evidence type="ECO:0000256" key="5">
    <source>
        <dbReference type="SAM" id="Phobius"/>
    </source>
</evidence>
<dbReference type="InterPro" id="IPR037185">
    <property type="entry name" value="EmrE-like"/>
</dbReference>
<dbReference type="PANTHER" id="PTHR32322">
    <property type="entry name" value="INNER MEMBRANE TRANSPORTER"/>
    <property type="match status" value="1"/>
</dbReference>
<dbReference type="InterPro" id="IPR000620">
    <property type="entry name" value="EamA_dom"/>
</dbReference>
<gene>
    <name evidence="7" type="ORF">DY251_12795</name>
</gene>
<evidence type="ECO:0000313" key="7">
    <source>
        <dbReference type="EMBL" id="RFC67051.1"/>
    </source>
</evidence>
<evidence type="ECO:0000256" key="3">
    <source>
        <dbReference type="ARBA" id="ARBA00022989"/>
    </source>
</evidence>
<protein>
    <submittedName>
        <fullName evidence="7">O-acetylserine/cysteine exporter</fullName>
    </submittedName>
</protein>
<dbReference type="RefSeq" id="WP_116624304.1">
    <property type="nucleotide sequence ID" value="NZ_QURN01000009.1"/>
</dbReference>
<comment type="subcellular location">
    <subcellularLocation>
        <location evidence="1">Membrane</location>
        <topology evidence="1">Multi-pass membrane protein</topology>
    </subcellularLocation>
</comment>
<dbReference type="EMBL" id="QURN01000009">
    <property type="protein sequence ID" value="RFC67051.1"/>
    <property type="molecule type" value="Genomic_DNA"/>
</dbReference>
<feature type="transmembrane region" description="Helical" evidence="5">
    <location>
        <begin position="172"/>
        <end position="194"/>
    </location>
</feature>
<feature type="transmembrane region" description="Helical" evidence="5">
    <location>
        <begin position="142"/>
        <end position="160"/>
    </location>
</feature>
<keyword evidence="4 5" id="KW-0472">Membrane</keyword>
<feature type="transmembrane region" description="Helical" evidence="5">
    <location>
        <begin position="241"/>
        <end position="261"/>
    </location>
</feature>
<feature type="transmembrane region" description="Helical" evidence="5">
    <location>
        <begin position="214"/>
        <end position="234"/>
    </location>
</feature>
<dbReference type="PANTHER" id="PTHR32322:SF9">
    <property type="entry name" value="AMINO-ACID METABOLITE EFFLUX PUMP-RELATED"/>
    <property type="match status" value="1"/>
</dbReference>
<evidence type="ECO:0000256" key="4">
    <source>
        <dbReference type="ARBA" id="ARBA00023136"/>
    </source>
</evidence>
<evidence type="ECO:0000256" key="2">
    <source>
        <dbReference type="ARBA" id="ARBA00022692"/>
    </source>
</evidence>
<name>A0A371XCV0_9HYPH</name>
<sequence length="294" mass="31637">MQPRHLLLALTIVFFWGVNFAIIKLGLRQVSPLALGVARFTLAAFPWIFFVRRPKAPLRLIVIYSLFIFALQFGLLFTGMQIGMSAGLSSLILQLQVFFTIGLSIPLLGERPTIWQALGALVAFSGIGVVAIHVGGDISIEGLILLICAAAAWGAGNIVSRIISNRYGSEDMLGLVCWGSLFAVPPLLAVALLLEPQAFVRSFTHIDWVSAGSIAYIVYISTLFGFAAWSWLLGRYPVATVAPFTLLVPVFGFLGSAALLGEPMESWKFGAAALVIAGLVINLFGARISRILTA</sequence>
<dbReference type="AlphaFoldDB" id="A0A371XCV0"/>
<keyword evidence="3 5" id="KW-1133">Transmembrane helix</keyword>
<comment type="caution">
    <text evidence="7">The sequence shown here is derived from an EMBL/GenBank/DDBJ whole genome shotgun (WGS) entry which is preliminary data.</text>
</comment>
<dbReference type="InterPro" id="IPR050638">
    <property type="entry name" value="AA-Vitamin_Transporters"/>
</dbReference>
<feature type="transmembrane region" description="Helical" evidence="5">
    <location>
        <begin position="115"/>
        <end position="136"/>
    </location>
</feature>